<feature type="transmembrane region" description="Helical" evidence="6">
    <location>
        <begin position="155"/>
        <end position="178"/>
    </location>
</feature>
<dbReference type="PROSITE" id="PS50850">
    <property type="entry name" value="MFS"/>
    <property type="match status" value="1"/>
</dbReference>
<keyword evidence="9" id="KW-1185">Reference proteome</keyword>
<feature type="transmembrane region" description="Helical" evidence="6">
    <location>
        <begin position="69"/>
        <end position="89"/>
    </location>
</feature>
<organism evidence="8 9">
    <name type="scientific">Nocardiopsis coralli</name>
    <dbReference type="NCBI Taxonomy" id="2772213"/>
    <lineage>
        <taxon>Bacteria</taxon>
        <taxon>Bacillati</taxon>
        <taxon>Actinomycetota</taxon>
        <taxon>Actinomycetes</taxon>
        <taxon>Streptosporangiales</taxon>
        <taxon>Nocardiopsidaceae</taxon>
        <taxon>Nocardiopsis</taxon>
    </lineage>
</organism>
<keyword evidence="4 6" id="KW-0472">Membrane</keyword>
<proteinExistence type="predicted"/>
<evidence type="ECO:0000259" key="7">
    <source>
        <dbReference type="PROSITE" id="PS50850"/>
    </source>
</evidence>
<gene>
    <name evidence="8" type="ORF">IDM40_18155</name>
</gene>
<protein>
    <submittedName>
        <fullName evidence="8">Aromatic acid/H+ symport family MFS transporter</fullName>
    </submittedName>
</protein>
<keyword evidence="2 6" id="KW-0812">Transmembrane</keyword>
<dbReference type="EMBL" id="JADBGI010000016">
    <property type="protein sequence ID" value="MBE3000608.1"/>
    <property type="molecule type" value="Genomic_DNA"/>
</dbReference>
<evidence type="ECO:0000313" key="8">
    <source>
        <dbReference type="EMBL" id="MBE3000608.1"/>
    </source>
</evidence>
<feature type="region of interest" description="Disordered" evidence="5">
    <location>
        <begin position="446"/>
        <end position="469"/>
    </location>
</feature>
<feature type="transmembrane region" description="Helical" evidence="6">
    <location>
        <begin position="27"/>
        <end position="49"/>
    </location>
</feature>
<dbReference type="InterPro" id="IPR036259">
    <property type="entry name" value="MFS_trans_sf"/>
</dbReference>
<evidence type="ECO:0000313" key="9">
    <source>
        <dbReference type="Proteomes" id="UP000806528"/>
    </source>
</evidence>
<evidence type="ECO:0000256" key="4">
    <source>
        <dbReference type="ARBA" id="ARBA00023136"/>
    </source>
</evidence>
<keyword evidence="3 6" id="KW-1133">Transmembrane helix</keyword>
<feature type="transmembrane region" description="Helical" evidence="6">
    <location>
        <begin position="127"/>
        <end position="148"/>
    </location>
</feature>
<evidence type="ECO:0000256" key="6">
    <source>
        <dbReference type="SAM" id="Phobius"/>
    </source>
</evidence>
<feature type="transmembrane region" description="Helical" evidence="6">
    <location>
        <begin position="259"/>
        <end position="278"/>
    </location>
</feature>
<dbReference type="Proteomes" id="UP000806528">
    <property type="component" value="Unassembled WGS sequence"/>
</dbReference>
<feature type="transmembrane region" description="Helical" evidence="6">
    <location>
        <begin position="386"/>
        <end position="411"/>
    </location>
</feature>
<dbReference type="RefSeq" id="WP_193123216.1">
    <property type="nucleotide sequence ID" value="NZ_JADBGI010000016.1"/>
</dbReference>
<feature type="transmembrane region" description="Helical" evidence="6">
    <location>
        <begin position="353"/>
        <end position="374"/>
    </location>
</feature>
<dbReference type="InterPro" id="IPR011701">
    <property type="entry name" value="MFS"/>
</dbReference>
<evidence type="ECO:0000256" key="5">
    <source>
        <dbReference type="SAM" id="MobiDB-lite"/>
    </source>
</evidence>
<dbReference type="PANTHER" id="PTHR23508">
    <property type="entry name" value="CARBOXYLIC ACID TRANSPORTER PROTEIN HOMOLOG"/>
    <property type="match status" value="1"/>
</dbReference>
<dbReference type="SUPFAM" id="SSF103473">
    <property type="entry name" value="MFS general substrate transporter"/>
    <property type="match status" value="1"/>
</dbReference>
<reference evidence="8 9" key="1">
    <citation type="submission" date="2020-09" db="EMBL/GenBank/DDBJ databases">
        <title>Diversity and distribution of actinomycetes associated with coral in the coast of Hainan.</title>
        <authorList>
            <person name="Li F."/>
        </authorList>
    </citation>
    <scope>NUCLEOTIDE SEQUENCE [LARGE SCALE GENOMIC DNA]</scope>
    <source>
        <strain evidence="8 9">HNM0947</strain>
    </source>
</reference>
<feature type="domain" description="Major facilitator superfamily (MFS) profile" evidence="7">
    <location>
        <begin position="28"/>
        <end position="441"/>
    </location>
</feature>
<evidence type="ECO:0000256" key="3">
    <source>
        <dbReference type="ARBA" id="ARBA00022989"/>
    </source>
</evidence>
<feature type="transmembrane region" description="Helical" evidence="6">
    <location>
        <begin position="298"/>
        <end position="316"/>
    </location>
</feature>
<comment type="subcellular location">
    <subcellularLocation>
        <location evidence="1">Cell membrane</location>
        <topology evidence="1">Multi-pass membrane protein</topology>
    </subcellularLocation>
</comment>
<evidence type="ECO:0000256" key="2">
    <source>
        <dbReference type="ARBA" id="ARBA00022692"/>
    </source>
</evidence>
<accession>A0ABR9P9U9</accession>
<feature type="transmembrane region" description="Helical" evidence="6">
    <location>
        <begin position="184"/>
        <end position="204"/>
    </location>
</feature>
<sequence length="469" mass="48307">MPASRETASATPDTTWKSPRHRSTVRWVVLIAALAVLFDGYDLVVYGTVLPTLLADPTDLGELTPGQAGALGSYALVGVMVGALTAGAVGDRVGRRRMMIINIVWFSVGMGLTAMATSVVAFGVLRFVTGLGVGALVATAGAVVAEFAPPGRRNLYNAIVYSGIPAGGVMASLLAILLQEAIGWRGLFWIGALPLVILLPLALAKLPESPRWLLSRGRTEEAARVAERTGVPLPSASEDAAERDDGGRSGFALLASRPYLLPTALLGMMSFAGLLLTYGLNTWLPQIMGQAGFDTQGSLAFLLVLNGGAILGALYASYRADRTHPQRIIAVTFGLAALALVVLTLGLPVWMLLAAVAMAGVGTIGTQVLVYGFVSNYYPTSARAAGVAWCAGFGRLGGILGPLVGGVLMGAGLSSEASFYVFAGIAVLGAAVTWSVPREARRAATAASPEVIGAESAASGDSAPSSLHK</sequence>
<dbReference type="CDD" id="cd17365">
    <property type="entry name" value="MFS_PcaK_like"/>
    <property type="match status" value="1"/>
</dbReference>
<feature type="transmembrane region" description="Helical" evidence="6">
    <location>
        <begin position="417"/>
        <end position="436"/>
    </location>
</feature>
<feature type="transmembrane region" description="Helical" evidence="6">
    <location>
        <begin position="101"/>
        <end position="121"/>
    </location>
</feature>
<dbReference type="PANTHER" id="PTHR23508:SF10">
    <property type="entry name" value="CARBOXYLIC ACID TRANSPORTER PROTEIN HOMOLOG"/>
    <property type="match status" value="1"/>
</dbReference>
<dbReference type="InterPro" id="IPR020846">
    <property type="entry name" value="MFS_dom"/>
</dbReference>
<dbReference type="Pfam" id="PF07690">
    <property type="entry name" value="MFS_1"/>
    <property type="match status" value="1"/>
</dbReference>
<feature type="transmembrane region" description="Helical" evidence="6">
    <location>
        <begin position="328"/>
        <end position="347"/>
    </location>
</feature>
<comment type="caution">
    <text evidence="8">The sequence shown here is derived from an EMBL/GenBank/DDBJ whole genome shotgun (WGS) entry which is preliminary data.</text>
</comment>
<name>A0ABR9P9U9_9ACTN</name>
<evidence type="ECO:0000256" key="1">
    <source>
        <dbReference type="ARBA" id="ARBA00004651"/>
    </source>
</evidence>
<dbReference type="Gene3D" id="1.20.1250.20">
    <property type="entry name" value="MFS general substrate transporter like domains"/>
    <property type="match status" value="1"/>
</dbReference>